<dbReference type="EMBL" id="JBBBZM010000149">
    <property type="protein sequence ID" value="KAL0632811.1"/>
    <property type="molecule type" value="Genomic_DNA"/>
</dbReference>
<evidence type="ECO:0000259" key="8">
    <source>
        <dbReference type="Pfam" id="PF25037"/>
    </source>
</evidence>
<feature type="compositionally biased region" description="Polar residues" evidence="4">
    <location>
        <begin position="1822"/>
        <end position="1836"/>
    </location>
</feature>
<dbReference type="Pfam" id="PF25037">
    <property type="entry name" value="VPS13_C"/>
    <property type="match status" value="1"/>
</dbReference>
<feature type="domain" description="Vacuolar protein sorting-associated protein 13 VPS13 adaptor binding" evidence="7">
    <location>
        <begin position="2023"/>
        <end position="2597"/>
    </location>
</feature>
<dbReference type="PIRSF" id="PIRSF037235">
    <property type="entry name" value="VPS13_fungi"/>
    <property type="match status" value="1"/>
</dbReference>
<feature type="compositionally biased region" description="Acidic residues" evidence="4">
    <location>
        <begin position="928"/>
        <end position="945"/>
    </location>
</feature>
<feature type="region of interest" description="Disordered" evidence="4">
    <location>
        <begin position="888"/>
        <end position="912"/>
    </location>
</feature>
<evidence type="ECO:0000256" key="2">
    <source>
        <dbReference type="ARBA" id="ARBA00022448"/>
    </source>
</evidence>
<protein>
    <submittedName>
        <fullName evidence="9">Vacuolar protein sorting-associated protein 13</fullName>
    </submittedName>
</protein>
<keyword evidence="10" id="KW-1185">Reference proteome</keyword>
<dbReference type="InterPro" id="IPR017148">
    <property type="entry name" value="VPS13_fungi"/>
</dbReference>
<sequence>MLEGLPVSSDFDVDESVSGDVRWSGFPVCMTGKLTNRRYIKNFDSKQLNVGIWSGDVRLRNLELKKEALDQMKLPLNVSEGHLGQLTLQIPWSNLKGKPVKVIIEDVYLLAAPKADQEVCSHTFHSPAAFLAGRISGNYSDYEFCPYCEQYDEEEEERRRQAVKQEKLQNAELLQERSTEGMSAEEQQKNSSFTSSLITKILDNLQITVKNIHIRYEDSISTPGHPFALGFTLEEFSAVSTNAKWEQSYVSEDTPMTHKLAKLGSLAIYWNTDAEHFRAGAKAKTQEEIIEAFKGLIASDGHIPSGHQFVLKPVSGEGRIEMSKTDKPDKPKMKAHMSFDEIGFILDEDQYRDVLMMVDLFHFYIRHQQYKKYQPKGVTPKEDPRAWLKFATDAVLSQIHERNRQWSWDYFRERRDDRKRYIELFKKQKMEEPLQPDVVEDLKKLEWKLSYQDLRFYRSLARNQLKKDRALVKKPEAPQQQQGWVAWAWGSAPKKEEEHDQGNVMTDQQRKELYDAIDWDEKKVIAESIDLPRDTIKMQIEASLRTGSFTLKRDPHGEGSEILSLLFDKFQSKILQRPDSFYGELSLGGLRVYDGTTPGSLFPQIVRIKEGAGSPMQELRIEELDDEQDPTGPKLGEPFFQASFEQNPLDESADSAITMKMRSMEIIYNPRFVEEIYKFFKPPERHMESIGALMESAGATVEGIRQQTRAGLEFALEEHKTLNAKLDLQAPLIIIPESCTEKMTNCLILDAGHVSITSDLVKKSDIKEVQSKQRQHYSDEDYARLEALMYDKFTLKLESTQVLIGPSVEETLSQLQQGSDRKHLHIVDRINIDFMVEISILPKAPNLTKFRLSGHLPVLHASLSDKKYKALMKIIDVAIPKLDDEESLGPEKLVRQPTQNQQPESYAELRGPSTFGFSAQKELVLDDNDSDDEHEEFEEASDGIPDDSPSIHQRIFELKFTVGKLEGSLFRADPEGVNPDKELVLLVAEHFALDFYIRPFDMGAEVVLKSLNVEDLIDEDPSPDFKRIITSDGLQEQTNDTPLFFVKYVKVKRESPEFMTVFEAIETNVDVSISTINVVVTRKTVLTLLDFVITTFTNPDTPPPNMQAKRIEDAKDEKETEKLDPTLKPTPEADKIRVKIDLDSIALILNNDGIRLATLSLASADVGIFLMGKTMRIGARLGNFSLCDDVNEGAEGSSPLRQLVSIQGDELADFRYETFDPEVETSYPGYNSSVYLRSGSIKVNFVEEPFRKIIQFAVKFGKMQALFNAARQAAMNQASTLQENVDKLHFDIIVRTPIVVFPRVITKDNVQRDVLTAYLGELYAQNKFVPLEDTKDSVIVNKISAGIRKTRLTSEFHFENGGREELELLDKLDLTFAVTYLEHVTNSERPDMVIESGMSDLNLKLTQTQFKFLLELSQSIPAVFAGEPEDENVIDELPLETSEPAREVMNQKNDTSASDSVVHLRPELGVGSDTWTQLDMVFNVGSIGLELLVADPDCPIEDLEAASLSRASLNKTHFKLRMISNGSIESELLIESFNIEDSRKQESNKFRKFMSSTNKEGSQFMASFTLSSGAERNLMALLTIDSPRIIFALDYIFAVRDFVMSGLETEESSLAEVLEESEESEEDSGESDLRPKVSRLTPGTDKSGVLAKKKKPKAPQQQGMTVSFRVNVVDSQVILIANPATSNSEAIVLGTKQILLSQQNALTLQVEEVGMFLCRMDKFETSRLRILDDFTLNFSMDNRSLGAFQSVQSIDVEVEPLVLRVSLRDILLATQIFNKASEMSAPNKVHDPSVSEPAKIERLKTSGKPLKRRTASGRGVSTVKNGGKSFTTSKSTAPPKAGPTGAGSSIVKREELTARFNGMRVVLIGDQHELPLLDLSVKHFTARVRDWSGDMEADTNIETFVNIYNFSKSAWEPLVEPWQLSFHMSRTLHPERLSIDLISRKTLEITVTSQTIALASKAAQFMQQDEDMLTKPRGVDSPYRIRNQTGFALNVWAASDSNEERSMAIKLADGEQAPWRFEEWEKMRENLSPEGSSGIVGVKIEESGFESVTEIPVNREGETLYTLRPAKNGILHRLLCEVHLGTDNIKYITFRSPLVVENNTQIAVELGVLDAEGQNIIRVYKVLPGESQPAPIEAAYHQSLVIRPDGFRYTWSQDRLAWKNLLRKQTRCITCDSEEGNNAPPFYFQMHANFQKNNPVTKVYPYMKIRLSAPLEVQNLLPYDFKFRIYDKDAKKEWTNFLRKGGLSPVHVVELSHLLLMNIDMQDTVFNASDFAIINSNSTEFDQENTLAAKDSQGLELMLKLHYFPIPDSGGAFRITVYSEYVILNKTGLSLMVKSKSLLQQARAAAGQIQTGPGHSQKAVPYMFSYPSDERQNRAVLRVGESGWSRPQSFDAIGSVTDVILPSASKTSEIHVGISVDEGEGKYKLTKVVTLAPRFILRSKLSEDLQIREPGTGSTETMTLKPGELLPLHFLKITEQKQLTFLFPGINNRWSSPFNISDLGSTHIKMHKANQRQSLIRVEILQEKATIFLHISLEKNNWPYSMRNESNQEFTFYQADPNLDEDEDEQTNFRPILYKLPPRSIMPYAWDFPAAKNKELVLAVRNQARHVRLAEIGNLIPFKVDGDTFDEDGRVVRKTIDINVIADGPTQTLVLSNYKASKSLYKPKTNESATSVATGFEVRGGDISETFQAQLRFAGIGISLINRQFKELAYITFRDLEVKFGESKLQQSIILFIKWIQIDNQLYGGIFPIILYPSVVPKTGKEIDTHPSVRFEITRVKDDSYGVVYIKLFNILLQQMTVEIDEDFIYALLDFSKIPGASWCEQEEEGKLCDEDLELPESKAVGTGQDYYFEQLCIQPMQLDLSLLRTEVVNSEDKTSSRNPLMFVVNILTMAMGNVNDAPVKLSALMLSNARVSMPILQQRLTAHYSQEFLYQIHNILGSADFLGNPVGLFNNISSGVAGIFYEPYQGFMMTDRPQELGIGIAKGATMFVKKSVFGVSDSLSKFTGSISKGLSAATLDKQFQDRRRISRSRNRPKHALYGVTQGADSFFTSVASGVGGLARKPIEGAEREGALGFLKGIGIGVVGLATMPAIGVFDLASNVTEGIRNTTTVFDADGLDRVRLTRHIGQDGVVRPYSQREALGQFWLKNLDTGKYFNEEYIAHLELPDQDVVVILTYTRIMLVKSKKLHCEWDVQLKDLQTISMERTGIVLILRGNRQGPFIPTKDESSRKFLFKKIGLAVNSFNSTAALS</sequence>
<dbReference type="Pfam" id="PF25036">
    <property type="entry name" value="VPS13_VAB"/>
    <property type="match status" value="1"/>
</dbReference>
<organism evidence="9 10">
    <name type="scientific">Discina gigas</name>
    <dbReference type="NCBI Taxonomy" id="1032678"/>
    <lineage>
        <taxon>Eukaryota</taxon>
        <taxon>Fungi</taxon>
        <taxon>Dikarya</taxon>
        <taxon>Ascomycota</taxon>
        <taxon>Pezizomycotina</taxon>
        <taxon>Pezizomycetes</taxon>
        <taxon>Pezizales</taxon>
        <taxon>Discinaceae</taxon>
        <taxon>Discina</taxon>
    </lineage>
</organism>
<evidence type="ECO:0000256" key="1">
    <source>
        <dbReference type="ARBA" id="ARBA00006545"/>
    </source>
</evidence>
<evidence type="ECO:0000256" key="3">
    <source>
        <dbReference type="ARBA" id="ARBA00023055"/>
    </source>
</evidence>
<dbReference type="Proteomes" id="UP001447188">
    <property type="component" value="Unassembled WGS sequence"/>
</dbReference>
<evidence type="ECO:0000256" key="4">
    <source>
        <dbReference type="SAM" id="MobiDB-lite"/>
    </source>
</evidence>
<accession>A0ABR3GA26</accession>
<dbReference type="PANTHER" id="PTHR16166:SF93">
    <property type="entry name" value="INTERMEMBRANE LIPID TRANSFER PROTEIN VPS13"/>
    <property type="match status" value="1"/>
</dbReference>
<reference evidence="9 10" key="1">
    <citation type="submission" date="2024-02" db="EMBL/GenBank/DDBJ databases">
        <title>Discinaceae phylogenomics.</title>
        <authorList>
            <person name="Dirks A.C."/>
            <person name="James T.Y."/>
        </authorList>
    </citation>
    <scope>NUCLEOTIDE SEQUENCE [LARGE SCALE GENOMIC DNA]</scope>
    <source>
        <strain evidence="9 10">ACD0624</strain>
    </source>
</reference>
<feature type="region of interest" description="Disordered" evidence="4">
    <location>
        <begin position="1806"/>
        <end position="1850"/>
    </location>
</feature>
<feature type="domain" description="VPS13-like middle region" evidence="6">
    <location>
        <begin position="1155"/>
        <end position="1956"/>
    </location>
</feature>
<dbReference type="InterPro" id="IPR026854">
    <property type="entry name" value="VPS13_N"/>
</dbReference>
<dbReference type="InterPro" id="IPR026847">
    <property type="entry name" value="VPS13"/>
</dbReference>
<proteinExistence type="inferred from homology"/>
<feature type="domain" description="Intermembrane lipid transfer protein VPS13-like C-terminal" evidence="8">
    <location>
        <begin position="3123"/>
        <end position="3229"/>
    </location>
</feature>
<dbReference type="PANTHER" id="PTHR16166">
    <property type="entry name" value="VACUOLAR PROTEIN SORTING-ASSOCIATED PROTEIN VPS13"/>
    <property type="match status" value="1"/>
</dbReference>
<feature type="region of interest" description="Disordered" evidence="4">
    <location>
        <begin position="1618"/>
        <end position="1660"/>
    </location>
</feature>
<comment type="similarity">
    <text evidence="1">Belongs to the VPS13 family.</text>
</comment>
<dbReference type="InterPro" id="IPR009543">
    <property type="entry name" value="VPS13_VAB"/>
</dbReference>
<dbReference type="InterPro" id="IPR056748">
    <property type="entry name" value="VPS13-like_C"/>
</dbReference>
<dbReference type="Pfam" id="PF25033">
    <property type="entry name" value="VPS13_M"/>
    <property type="match status" value="1"/>
</dbReference>
<comment type="caution">
    <text evidence="9">The sequence shown here is derived from an EMBL/GenBank/DDBJ whole genome shotgun (WGS) entry which is preliminary data.</text>
</comment>
<keyword evidence="3" id="KW-0445">Lipid transport</keyword>
<evidence type="ECO:0000313" key="9">
    <source>
        <dbReference type="EMBL" id="KAL0632811.1"/>
    </source>
</evidence>
<gene>
    <name evidence="9" type="primary">VPS13</name>
    <name evidence="9" type="ORF">Q9L58_008290</name>
</gene>
<evidence type="ECO:0000313" key="10">
    <source>
        <dbReference type="Proteomes" id="UP001447188"/>
    </source>
</evidence>
<dbReference type="InterPro" id="IPR056747">
    <property type="entry name" value="VPS13-like_M"/>
</dbReference>
<evidence type="ECO:0000259" key="5">
    <source>
        <dbReference type="Pfam" id="PF12624"/>
    </source>
</evidence>
<feature type="region of interest" description="Disordered" evidence="4">
    <location>
        <begin position="928"/>
        <end position="949"/>
    </location>
</feature>
<dbReference type="Pfam" id="PF12624">
    <property type="entry name" value="VPS13_N"/>
    <property type="match status" value="1"/>
</dbReference>
<evidence type="ECO:0000259" key="6">
    <source>
        <dbReference type="Pfam" id="PF25033"/>
    </source>
</evidence>
<feature type="compositionally biased region" description="Acidic residues" evidence="4">
    <location>
        <begin position="1618"/>
        <end position="1630"/>
    </location>
</feature>
<feature type="domain" description="Chorein N-terminal" evidence="5">
    <location>
        <begin position="38"/>
        <end position="956"/>
    </location>
</feature>
<keyword evidence="2" id="KW-0813">Transport</keyword>
<name>A0ABR3GA26_9PEZI</name>
<evidence type="ECO:0000259" key="7">
    <source>
        <dbReference type="Pfam" id="PF25036"/>
    </source>
</evidence>